<evidence type="ECO:0000256" key="1">
    <source>
        <dbReference type="ARBA" id="ARBA00004651"/>
    </source>
</evidence>
<dbReference type="InterPro" id="IPR010920">
    <property type="entry name" value="LSM_dom_sf"/>
</dbReference>
<evidence type="ECO:0000313" key="11">
    <source>
        <dbReference type="EMBL" id="MET3528276.1"/>
    </source>
</evidence>
<keyword evidence="6 7" id="KW-0472">Membrane</keyword>
<dbReference type="EMBL" id="JBEPLU010000003">
    <property type="protein sequence ID" value="MET3528276.1"/>
    <property type="molecule type" value="Genomic_DNA"/>
</dbReference>
<keyword evidence="12" id="KW-1185">Reference proteome</keyword>
<feature type="domain" description="Mechanosensitive ion channel transmembrane helices 2/3" evidence="10">
    <location>
        <begin position="82"/>
        <end position="122"/>
    </location>
</feature>
<dbReference type="Gene3D" id="1.10.287.1260">
    <property type="match status" value="1"/>
</dbReference>
<dbReference type="Pfam" id="PF05552">
    <property type="entry name" value="MS_channel_1st_1"/>
    <property type="match status" value="1"/>
</dbReference>
<dbReference type="SUPFAM" id="SSF82861">
    <property type="entry name" value="Mechanosensitive channel protein MscS (YggB), transmembrane region"/>
    <property type="match status" value="1"/>
</dbReference>
<comment type="caution">
    <text evidence="11">The sequence shown here is derived from an EMBL/GenBank/DDBJ whole genome shotgun (WGS) entry which is preliminary data.</text>
</comment>
<dbReference type="Pfam" id="PF00924">
    <property type="entry name" value="MS_channel_2nd"/>
    <property type="match status" value="1"/>
</dbReference>
<evidence type="ECO:0000256" key="7">
    <source>
        <dbReference type="RuleBase" id="RU369025"/>
    </source>
</evidence>
<evidence type="ECO:0000256" key="6">
    <source>
        <dbReference type="ARBA" id="ARBA00023136"/>
    </source>
</evidence>
<dbReference type="InterPro" id="IPR045275">
    <property type="entry name" value="MscS_archaea/bacteria_type"/>
</dbReference>
<dbReference type="SUPFAM" id="SSF82689">
    <property type="entry name" value="Mechanosensitive channel protein MscS (YggB), C-terminal domain"/>
    <property type="match status" value="1"/>
</dbReference>
<keyword evidence="7" id="KW-0406">Ion transport</keyword>
<dbReference type="InterPro" id="IPR049142">
    <property type="entry name" value="MS_channel_1st"/>
</dbReference>
<feature type="transmembrane region" description="Helical" evidence="7">
    <location>
        <begin position="106"/>
        <end position="137"/>
    </location>
</feature>
<keyword evidence="7" id="KW-0997">Cell inner membrane</keyword>
<organism evidence="11 12">
    <name type="scientific">Phenylobacterium koreense</name>
    <dbReference type="NCBI Taxonomy" id="266125"/>
    <lineage>
        <taxon>Bacteria</taxon>
        <taxon>Pseudomonadati</taxon>
        <taxon>Pseudomonadota</taxon>
        <taxon>Alphaproteobacteria</taxon>
        <taxon>Caulobacterales</taxon>
        <taxon>Caulobacteraceae</taxon>
        <taxon>Phenylobacterium</taxon>
    </lineage>
</organism>
<evidence type="ECO:0000313" key="12">
    <source>
        <dbReference type="Proteomes" id="UP001549110"/>
    </source>
</evidence>
<dbReference type="InterPro" id="IPR008910">
    <property type="entry name" value="MSC_TM_helix"/>
</dbReference>
<keyword evidence="4 7" id="KW-0812">Transmembrane</keyword>
<dbReference type="PROSITE" id="PS01246">
    <property type="entry name" value="UPF0003"/>
    <property type="match status" value="1"/>
</dbReference>
<keyword evidence="3" id="KW-1003">Cell membrane</keyword>
<name>A0ABV2ENY3_9CAUL</name>
<dbReference type="InterPro" id="IPR011066">
    <property type="entry name" value="MscS_channel_C_sf"/>
</dbReference>
<feature type="compositionally biased region" description="Basic and acidic residues" evidence="8">
    <location>
        <begin position="296"/>
        <end position="306"/>
    </location>
</feature>
<keyword evidence="5 7" id="KW-1133">Transmembrane helix</keyword>
<dbReference type="InterPro" id="IPR023408">
    <property type="entry name" value="MscS_beta-dom_sf"/>
</dbReference>
<comment type="similarity">
    <text evidence="2 7">Belongs to the MscS (TC 1.A.23) family.</text>
</comment>
<accession>A0ABV2ENY3</accession>
<dbReference type="InterPro" id="IPR006686">
    <property type="entry name" value="MscS_channel_CS"/>
</dbReference>
<dbReference type="PANTHER" id="PTHR30221:SF1">
    <property type="entry name" value="SMALL-CONDUCTANCE MECHANOSENSITIVE CHANNEL"/>
    <property type="match status" value="1"/>
</dbReference>
<dbReference type="RefSeq" id="WP_354298235.1">
    <property type="nucleotide sequence ID" value="NZ_JBEPLU010000003.1"/>
</dbReference>
<dbReference type="Pfam" id="PF21088">
    <property type="entry name" value="MS_channel_1st"/>
    <property type="match status" value="1"/>
</dbReference>
<comment type="function">
    <text evidence="7">Mechanosensitive channel that participates in the regulation of osmotic pressure changes within the cell, opening in response to stretch forces in the membrane lipid bilayer, without the need for other proteins. Contributes to normal resistance to hypoosmotic shock. Forms an ion channel of 1.0 nanosiemens conductance with a slight preference for anions.</text>
</comment>
<dbReference type="InterPro" id="IPR006685">
    <property type="entry name" value="MscS_channel_2nd"/>
</dbReference>
<proteinExistence type="inferred from homology"/>
<gene>
    <name evidence="11" type="ORF">ABID41_003415</name>
</gene>
<feature type="transmembrane region" description="Helical" evidence="7">
    <location>
        <begin position="82"/>
        <end position="100"/>
    </location>
</feature>
<protein>
    <recommendedName>
        <fullName evidence="7">Small-conductance mechanosensitive channel</fullName>
    </recommendedName>
</protein>
<dbReference type="PANTHER" id="PTHR30221">
    <property type="entry name" value="SMALL-CONDUCTANCE MECHANOSENSITIVE CHANNEL"/>
    <property type="match status" value="1"/>
</dbReference>
<evidence type="ECO:0000256" key="2">
    <source>
        <dbReference type="ARBA" id="ARBA00008017"/>
    </source>
</evidence>
<comment type="subunit">
    <text evidence="7">Homoheptamer.</text>
</comment>
<dbReference type="Proteomes" id="UP001549110">
    <property type="component" value="Unassembled WGS sequence"/>
</dbReference>
<feature type="region of interest" description="Disordered" evidence="8">
    <location>
        <begin position="276"/>
        <end position="306"/>
    </location>
</feature>
<reference evidence="11 12" key="1">
    <citation type="submission" date="2024-06" db="EMBL/GenBank/DDBJ databases">
        <title>Genomic Encyclopedia of Type Strains, Phase IV (KMG-IV): sequencing the most valuable type-strain genomes for metagenomic binning, comparative biology and taxonomic classification.</title>
        <authorList>
            <person name="Goeker M."/>
        </authorList>
    </citation>
    <scope>NUCLEOTIDE SEQUENCE [LARGE SCALE GENOMIC DNA]</scope>
    <source>
        <strain evidence="11 12">DSM 17809</strain>
    </source>
</reference>
<dbReference type="Gene3D" id="2.30.30.60">
    <property type="match status" value="1"/>
</dbReference>
<keyword evidence="7" id="KW-0407">Ion channel</keyword>
<evidence type="ECO:0000259" key="9">
    <source>
        <dbReference type="Pfam" id="PF00924"/>
    </source>
</evidence>
<sequence length="306" mass="32684">MQGFETEVGDRLRQTITIDERVLQRFMDAAGDLAVNLVVAIIILSVTWWLAGWASRLVRRLIARVNRGGPPDVTLQSFAGSLARYLVVVVGLIAVLQQLGVQTTSILAVLGAASLAVGLALQGTLSNVAAGVMLLLFRPYQVGDVVEIGGRTGTVKALDLFVTELATPDNLKVVLPNGKVFGDVIVNTSAHPRRRADAVVRVDTKRDIPALLIGLKERAESNPLVLKDPAVAAEVTGMSEAFVEVAVRAWVEAQDFGAVKGDLMLAARLLADGAADRLPPLPTARTKKATPARKPTLRDRLKKPDA</sequence>
<evidence type="ECO:0000256" key="4">
    <source>
        <dbReference type="ARBA" id="ARBA00022692"/>
    </source>
</evidence>
<dbReference type="Gene3D" id="3.30.70.100">
    <property type="match status" value="1"/>
</dbReference>
<comment type="subcellular location">
    <subcellularLocation>
        <location evidence="7">Cell inner membrane</location>
        <topology evidence="7">Multi-pass membrane protein</topology>
    </subcellularLocation>
    <subcellularLocation>
        <location evidence="1">Cell membrane</location>
        <topology evidence="1">Multi-pass membrane protein</topology>
    </subcellularLocation>
</comment>
<dbReference type="SUPFAM" id="SSF50182">
    <property type="entry name" value="Sm-like ribonucleoproteins"/>
    <property type="match status" value="1"/>
</dbReference>
<evidence type="ECO:0000256" key="8">
    <source>
        <dbReference type="SAM" id="MobiDB-lite"/>
    </source>
</evidence>
<feature type="transmembrane region" description="Helical" evidence="7">
    <location>
        <begin position="33"/>
        <end position="54"/>
    </location>
</feature>
<evidence type="ECO:0000256" key="3">
    <source>
        <dbReference type="ARBA" id="ARBA00022475"/>
    </source>
</evidence>
<comment type="caution">
    <text evidence="7">Lacks conserved residue(s) required for the propagation of feature annotation.</text>
</comment>
<keyword evidence="7" id="KW-0813">Transport</keyword>
<feature type="domain" description="Mechanosensitive ion channel MscS" evidence="9">
    <location>
        <begin position="124"/>
        <end position="189"/>
    </location>
</feature>
<dbReference type="InterPro" id="IPR011014">
    <property type="entry name" value="MscS_channel_TM-2"/>
</dbReference>
<evidence type="ECO:0000259" key="10">
    <source>
        <dbReference type="Pfam" id="PF21088"/>
    </source>
</evidence>
<evidence type="ECO:0000256" key="5">
    <source>
        <dbReference type="ARBA" id="ARBA00022989"/>
    </source>
</evidence>